<keyword evidence="2" id="KW-1185">Reference proteome</keyword>
<evidence type="ECO:0000313" key="1">
    <source>
        <dbReference type="EMBL" id="PTL39114.1"/>
    </source>
</evidence>
<evidence type="ECO:0000313" key="2">
    <source>
        <dbReference type="Proteomes" id="UP000240509"/>
    </source>
</evidence>
<dbReference type="AlphaFoldDB" id="A0A2T4U6U7"/>
<organism evidence="1 2">
    <name type="scientific">Alkalicoccus saliphilus</name>
    <dbReference type="NCBI Taxonomy" id="200989"/>
    <lineage>
        <taxon>Bacteria</taxon>
        <taxon>Bacillati</taxon>
        <taxon>Bacillota</taxon>
        <taxon>Bacilli</taxon>
        <taxon>Bacillales</taxon>
        <taxon>Bacillaceae</taxon>
        <taxon>Alkalicoccus</taxon>
    </lineage>
</organism>
<name>A0A2T4U6U7_9BACI</name>
<gene>
    <name evidence="1" type="ORF">C6Y45_08010</name>
</gene>
<protein>
    <submittedName>
        <fullName evidence="1">Uncharacterized protein</fullName>
    </submittedName>
</protein>
<comment type="caution">
    <text evidence="1">The sequence shown here is derived from an EMBL/GenBank/DDBJ whole genome shotgun (WGS) entry which is preliminary data.</text>
</comment>
<sequence length="66" mass="7293">MIIQGNMSPKAIVEVWEETRLIFQRNNIPLSNKALEKITKPEDLSPLLIELNNLIGSTSATCIEGG</sequence>
<dbReference type="Proteomes" id="UP000240509">
    <property type="component" value="Unassembled WGS sequence"/>
</dbReference>
<dbReference type="EMBL" id="PZJJ01000010">
    <property type="protein sequence ID" value="PTL39114.1"/>
    <property type="molecule type" value="Genomic_DNA"/>
</dbReference>
<dbReference type="RefSeq" id="WP_107584715.1">
    <property type="nucleotide sequence ID" value="NZ_PZJJ01000010.1"/>
</dbReference>
<proteinExistence type="predicted"/>
<accession>A0A2T4U6U7</accession>
<reference evidence="1 2" key="1">
    <citation type="submission" date="2018-03" db="EMBL/GenBank/DDBJ databases">
        <title>Alkalicoccus saliphilus sp. nov., isolated from a mineral pool.</title>
        <authorList>
            <person name="Zhao B."/>
        </authorList>
    </citation>
    <scope>NUCLEOTIDE SEQUENCE [LARGE SCALE GENOMIC DNA]</scope>
    <source>
        <strain evidence="1 2">6AG</strain>
    </source>
</reference>
<dbReference type="OrthoDB" id="2897031at2"/>